<evidence type="ECO:0000256" key="3">
    <source>
        <dbReference type="ARBA" id="ARBA00022692"/>
    </source>
</evidence>
<comment type="subcellular location">
    <subcellularLocation>
        <location evidence="1">Membrane</location>
        <topology evidence="1">Multi-pass membrane protein</topology>
    </subcellularLocation>
</comment>
<name>A0AAD8LG75_TARER</name>
<evidence type="ECO:0000259" key="7">
    <source>
        <dbReference type="Pfam" id="PF00892"/>
    </source>
</evidence>
<feature type="transmembrane region" description="Helical" evidence="6">
    <location>
        <begin position="363"/>
        <end position="384"/>
    </location>
</feature>
<dbReference type="AlphaFoldDB" id="A0AAD8LG75"/>
<keyword evidence="9" id="KW-1185">Reference proteome</keyword>
<evidence type="ECO:0000256" key="1">
    <source>
        <dbReference type="ARBA" id="ARBA00004141"/>
    </source>
</evidence>
<evidence type="ECO:0000256" key="2">
    <source>
        <dbReference type="ARBA" id="ARBA00007635"/>
    </source>
</evidence>
<dbReference type="GO" id="GO:0016020">
    <property type="term" value="C:membrane"/>
    <property type="evidence" value="ECO:0007669"/>
    <property type="project" value="UniProtKB-SubCell"/>
</dbReference>
<feature type="transmembrane region" description="Helical" evidence="6">
    <location>
        <begin position="391"/>
        <end position="412"/>
    </location>
</feature>
<dbReference type="EMBL" id="JAUHHV010000001">
    <property type="protein sequence ID" value="KAK1438576.1"/>
    <property type="molecule type" value="Genomic_DNA"/>
</dbReference>
<evidence type="ECO:0000313" key="8">
    <source>
        <dbReference type="EMBL" id="KAK1438576.1"/>
    </source>
</evidence>
<feature type="domain" description="EamA" evidence="7">
    <location>
        <begin position="114"/>
        <end position="254"/>
    </location>
</feature>
<feature type="transmembrane region" description="Helical" evidence="6">
    <location>
        <begin position="175"/>
        <end position="194"/>
    </location>
</feature>
<proteinExistence type="inferred from homology"/>
<evidence type="ECO:0000313" key="9">
    <source>
        <dbReference type="Proteomes" id="UP001229421"/>
    </source>
</evidence>
<gene>
    <name evidence="8" type="ORF">QVD17_04385</name>
</gene>
<evidence type="ECO:0000256" key="4">
    <source>
        <dbReference type="ARBA" id="ARBA00022989"/>
    </source>
</evidence>
<comment type="similarity">
    <text evidence="2">Belongs to the drug/metabolite transporter (DMT) superfamily. Plant drug/metabolite exporter (P-DME) (TC 2.A.7.4) family.</text>
</comment>
<feature type="transmembrane region" description="Helical" evidence="6">
    <location>
        <begin position="238"/>
        <end position="256"/>
    </location>
</feature>
<dbReference type="InterPro" id="IPR030184">
    <property type="entry name" value="WAT1-related"/>
</dbReference>
<protein>
    <recommendedName>
        <fullName evidence="7">EamA domain-containing protein</fullName>
    </recommendedName>
</protein>
<feature type="transmembrane region" description="Helical" evidence="6">
    <location>
        <begin position="327"/>
        <end position="348"/>
    </location>
</feature>
<dbReference type="SUPFAM" id="SSF103481">
    <property type="entry name" value="Multidrug resistance efflux transporter EmrE"/>
    <property type="match status" value="2"/>
</dbReference>
<accession>A0AAD8LG75</accession>
<keyword evidence="4 6" id="KW-1133">Transmembrane helix</keyword>
<feature type="transmembrane region" description="Helical" evidence="6">
    <location>
        <begin position="111"/>
        <end position="131"/>
    </location>
</feature>
<feature type="transmembrane region" description="Helical" evidence="6">
    <location>
        <begin position="418"/>
        <end position="435"/>
    </location>
</feature>
<dbReference type="Pfam" id="PF00892">
    <property type="entry name" value="EamA"/>
    <property type="match status" value="2"/>
</dbReference>
<dbReference type="PANTHER" id="PTHR31218">
    <property type="entry name" value="WAT1-RELATED PROTEIN"/>
    <property type="match status" value="1"/>
</dbReference>
<dbReference type="InterPro" id="IPR037185">
    <property type="entry name" value="EmrE-like"/>
</dbReference>
<sequence length="473" mass="52241">MGFKSQLGQKMGFPENKQQASLSVKAGTGKFLQLLLYFKNIDISTQRVACNGVFNLSINNLKHASLLFATCVYFALLMLDYMVDDGTLDSKLPYNFTNTKRSMDTKGHTKWYPVLVMIAVQFAFATINVLLKKVIDDGLDHLVFITYRLCVATLFLVPVAFFIERKRETKLTYSIIFHLFLNAILGASLTQYLFLLGIQYTSATFSCAFLNMVPVITFIISLPFGLESVNIKSNGGRAKVIGTLVCVGGATLLTLYKGMPLFNAHHSQLPEPNESIHVQSISRLSSILATKKARWTSGSLALVAGTVLWSSWFIVQSNIGKRYPLQYSSTAIMMFFGAIQSFALSLLINRDLSSWVLKGKLEIFSVLYAGIVGSGFCFVGMSWCVKNRGPVFSAAFSPIVQIIAAVFDIPFLHEPLHIGSLVGSAVVVVGLYILLWGKNKELQMNCGVEKGDAENIEKVKVQQDLESHPTALI</sequence>
<reference evidence="8" key="1">
    <citation type="journal article" date="2023" name="bioRxiv">
        <title>Improved chromosome-level genome assembly for marigold (Tagetes erecta).</title>
        <authorList>
            <person name="Jiang F."/>
            <person name="Yuan L."/>
            <person name="Wang S."/>
            <person name="Wang H."/>
            <person name="Xu D."/>
            <person name="Wang A."/>
            <person name="Fan W."/>
        </authorList>
    </citation>
    <scope>NUCLEOTIDE SEQUENCE</scope>
    <source>
        <strain evidence="8">WSJ</strain>
        <tissue evidence="8">Leaf</tissue>
    </source>
</reference>
<dbReference type="GO" id="GO:0022857">
    <property type="term" value="F:transmembrane transporter activity"/>
    <property type="evidence" value="ECO:0007669"/>
    <property type="project" value="InterPro"/>
</dbReference>
<dbReference type="Proteomes" id="UP001229421">
    <property type="component" value="Unassembled WGS sequence"/>
</dbReference>
<feature type="transmembrane region" description="Helical" evidence="6">
    <location>
        <begin position="200"/>
        <end position="226"/>
    </location>
</feature>
<keyword evidence="3 6" id="KW-0812">Transmembrane</keyword>
<evidence type="ECO:0000256" key="5">
    <source>
        <dbReference type="ARBA" id="ARBA00023136"/>
    </source>
</evidence>
<keyword evidence="5 6" id="KW-0472">Membrane</keyword>
<dbReference type="InterPro" id="IPR000620">
    <property type="entry name" value="EamA_dom"/>
</dbReference>
<evidence type="ECO:0000256" key="6">
    <source>
        <dbReference type="SAM" id="Phobius"/>
    </source>
</evidence>
<organism evidence="8 9">
    <name type="scientific">Tagetes erecta</name>
    <name type="common">African marigold</name>
    <dbReference type="NCBI Taxonomy" id="13708"/>
    <lineage>
        <taxon>Eukaryota</taxon>
        <taxon>Viridiplantae</taxon>
        <taxon>Streptophyta</taxon>
        <taxon>Embryophyta</taxon>
        <taxon>Tracheophyta</taxon>
        <taxon>Spermatophyta</taxon>
        <taxon>Magnoliopsida</taxon>
        <taxon>eudicotyledons</taxon>
        <taxon>Gunneridae</taxon>
        <taxon>Pentapetalae</taxon>
        <taxon>asterids</taxon>
        <taxon>campanulids</taxon>
        <taxon>Asterales</taxon>
        <taxon>Asteraceae</taxon>
        <taxon>Asteroideae</taxon>
        <taxon>Heliantheae alliance</taxon>
        <taxon>Tageteae</taxon>
        <taxon>Tagetes</taxon>
    </lineage>
</organism>
<feature type="domain" description="EamA" evidence="7">
    <location>
        <begin position="297"/>
        <end position="435"/>
    </location>
</feature>
<feature type="transmembrane region" description="Helical" evidence="6">
    <location>
        <begin position="143"/>
        <end position="163"/>
    </location>
</feature>
<comment type="caution">
    <text evidence="8">The sequence shown here is derived from an EMBL/GenBank/DDBJ whole genome shotgun (WGS) entry which is preliminary data.</text>
</comment>
<feature type="transmembrane region" description="Helical" evidence="6">
    <location>
        <begin position="295"/>
        <end position="315"/>
    </location>
</feature>